<dbReference type="PANTHER" id="PTHR12304">
    <property type="entry name" value="INOSINE-URIDINE PREFERRING NUCLEOSIDE HYDROLASE"/>
    <property type="match status" value="1"/>
</dbReference>
<proteinExistence type="predicted"/>
<evidence type="ECO:0000313" key="4">
    <source>
        <dbReference type="EMBL" id="QMV42662.1"/>
    </source>
</evidence>
<dbReference type="InterPro" id="IPR001910">
    <property type="entry name" value="Inosine/uridine_hydrolase_dom"/>
</dbReference>
<protein>
    <submittedName>
        <fullName evidence="4">Nucleoside hydrolase</fullName>
    </submittedName>
</protein>
<dbReference type="GO" id="GO:0008477">
    <property type="term" value="F:purine nucleosidase activity"/>
    <property type="evidence" value="ECO:0007669"/>
    <property type="project" value="TreeGrafter"/>
</dbReference>
<keyword evidence="5" id="KW-1185">Reference proteome</keyword>
<dbReference type="InterPro" id="IPR023186">
    <property type="entry name" value="IUNH"/>
</dbReference>
<dbReference type="AlphaFoldDB" id="A0A7G5C0C8"/>
<sequence length="304" mass="34785">MISFPTIPADQLVRRLEHPGRQIRMVLDTDTFNEIDDQFAIAYALKSAENMTVEALYAAPFFNELSTGPDDGMEKSYQEILKIRRIMNREDIPVYRGSTAYLPAADRPVESEAARNLVERAMASDPSDPLYVVSIGAITNVASALLMEPRIVERIVIVWLGGNALHWADTKEFNLMQDLHASRLVFDCGAPLVLVPCLGVATHLQTSLSELRDYVKGKSEIGDYLYETYENCAKDHFGYSRVIWDISVIAWLNNPEWCWSSLTHSPHISEDLRWSTDTYRHLIRCVHFIRRDEVFRDLFRKIAD</sequence>
<dbReference type="Gene3D" id="3.90.245.10">
    <property type="entry name" value="Ribonucleoside hydrolase-like"/>
    <property type="match status" value="1"/>
</dbReference>
<keyword evidence="2" id="KW-0326">Glycosidase</keyword>
<dbReference type="KEGG" id="cchl:FPL14_16810"/>
<evidence type="ECO:0000256" key="2">
    <source>
        <dbReference type="ARBA" id="ARBA00023295"/>
    </source>
</evidence>
<dbReference type="GO" id="GO:0006152">
    <property type="term" value="P:purine nucleoside catabolic process"/>
    <property type="evidence" value="ECO:0007669"/>
    <property type="project" value="TreeGrafter"/>
</dbReference>
<dbReference type="GO" id="GO:0005829">
    <property type="term" value="C:cytosol"/>
    <property type="evidence" value="ECO:0007669"/>
    <property type="project" value="TreeGrafter"/>
</dbReference>
<organism evidence="4 5">
    <name type="scientific">Cohnella cholangitidis</name>
    <dbReference type="NCBI Taxonomy" id="2598458"/>
    <lineage>
        <taxon>Bacteria</taxon>
        <taxon>Bacillati</taxon>
        <taxon>Bacillota</taxon>
        <taxon>Bacilli</taxon>
        <taxon>Bacillales</taxon>
        <taxon>Paenibacillaceae</taxon>
        <taxon>Cohnella</taxon>
    </lineage>
</organism>
<dbReference type="RefSeq" id="WP_182298889.1">
    <property type="nucleotide sequence ID" value="NZ_CP041969.1"/>
</dbReference>
<dbReference type="Proteomes" id="UP000515679">
    <property type="component" value="Chromosome"/>
</dbReference>
<dbReference type="EMBL" id="CP041969">
    <property type="protein sequence ID" value="QMV42662.1"/>
    <property type="molecule type" value="Genomic_DNA"/>
</dbReference>
<evidence type="ECO:0000259" key="3">
    <source>
        <dbReference type="Pfam" id="PF01156"/>
    </source>
</evidence>
<keyword evidence="1 4" id="KW-0378">Hydrolase</keyword>
<gene>
    <name evidence="4" type="ORF">FPL14_16810</name>
</gene>
<dbReference type="Pfam" id="PF01156">
    <property type="entry name" value="IU_nuc_hydro"/>
    <property type="match status" value="1"/>
</dbReference>
<name>A0A7G5C0C8_9BACL</name>
<dbReference type="PANTHER" id="PTHR12304:SF4">
    <property type="entry name" value="URIDINE NUCLEOSIDASE"/>
    <property type="match status" value="1"/>
</dbReference>
<dbReference type="InterPro" id="IPR036452">
    <property type="entry name" value="Ribo_hydro-like"/>
</dbReference>
<accession>A0A7G5C0C8</accession>
<evidence type="ECO:0000256" key="1">
    <source>
        <dbReference type="ARBA" id="ARBA00022801"/>
    </source>
</evidence>
<reference evidence="4 5" key="1">
    <citation type="submission" date="2019-07" db="EMBL/GenBank/DDBJ databases">
        <authorList>
            <person name="Kim J.K."/>
            <person name="Cheong H.-M."/>
            <person name="Choi Y."/>
            <person name="Hwang K.J."/>
            <person name="Lee S."/>
            <person name="Choi C."/>
        </authorList>
    </citation>
    <scope>NUCLEOTIDE SEQUENCE [LARGE SCALE GENOMIC DNA]</scope>
    <source>
        <strain evidence="4 5">KS 22</strain>
    </source>
</reference>
<evidence type="ECO:0000313" key="5">
    <source>
        <dbReference type="Proteomes" id="UP000515679"/>
    </source>
</evidence>
<feature type="domain" description="Inosine/uridine-preferring nucleoside hydrolase" evidence="3">
    <location>
        <begin position="26"/>
        <end position="258"/>
    </location>
</feature>
<dbReference type="SUPFAM" id="SSF53590">
    <property type="entry name" value="Nucleoside hydrolase"/>
    <property type="match status" value="1"/>
</dbReference>